<dbReference type="Gene3D" id="3.40.50.2020">
    <property type="match status" value="1"/>
</dbReference>
<dbReference type="RefSeq" id="WP_377572959.1">
    <property type="nucleotide sequence ID" value="NZ_JBHTMP010000035.1"/>
</dbReference>
<evidence type="ECO:0000259" key="1">
    <source>
        <dbReference type="Pfam" id="PF00156"/>
    </source>
</evidence>
<dbReference type="Gene3D" id="3.30.1310.20">
    <property type="entry name" value="PRTase-like"/>
    <property type="match status" value="1"/>
</dbReference>
<evidence type="ECO:0000313" key="3">
    <source>
        <dbReference type="Proteomes" id="UP001597260"/>
    </source>
</evidence>
<keyword evidence="2" id="KW-0808">Transferase</keyword>
<proteinExistence type="predicted"/>
<dbReference type="InterPro" id="IPR000836">
    <property type="entry name" value="PRTase_dom"/>
</dbReference>
<comment type="caution">
    <text evidence="2">The sequence shown here is derived from an EMBL/GenBank/DDBJ whole genome shotgun (WGS) entry which is preliminary data.</text>
</comment>
<dbReference type="EMBL" id="JBHTMP010000035">
    <property type="protein sequence ID" value="MFD1323640.1"/>
    <property type="molecule type" value="Genomic_DNA"/>
</dbReference>
<reference evidence="3" key="1">
    <citation type="journal article" date="2019" name="Int. J. Syst. Evol. Microbiol.">
        <title>The Global Catalogue of Microorganisms (GCM) 10K type strain sequencing project: providing services to taxonomists for standard genome sequencing and annotation.</title>
        <authorList>
            <consortium name="The Broad Institute Genomics Platform"/>
            <consortium name="The Broad Institute Genome Sequencing Center for Infectious Disease"/>
            <person name="Wu L."/>
            <person name="Ma J."/>
        </authorList>
    </citation>
    <scope>NUCLEOTIDE SEQUENCE [LARGE SCALE GENOMIC DNA]</scope>
    <source>
        <strain evidence="3">JCM 31037</strain>
    </source>
</reference>
<dbReference type="Pfam" id="PF00156">
    <property type="entry name" value="Pribosyltran"/>
    <property type="match status" value="1"/>
</dbReference>
<protein>
    <submittedName>
        <fullName evidence="2">Phosphoribosyltransferase</fullName>
    </submittedName>
</protein>
<dbReference type="Proteomes" id="UP001597260">
    <property type="component" value="Unassembled WGS sequence"/>
</dbReference>
<name>A0ABW3YIQ9_9ACTN</name>
<accession>A0ABW3YIQ9</accession>
<keyword evidence="3" id="KW-1185">Reference proteome</keyword>
<dbReference type="CDD" id="cd06223">
    <property type="entry name" value="PRTases_typeI"/>
    <property type="match status" value="1"/>
</dbReference>
<sequence length="211" mass="22176">MTTIYRDRADAGAALAERLTALMGQSDVIVLGLVRGGVEVAAVVADRLRVPLDILVVRKLGVPWAPEVAFGAIGPGGVQVLTDGPAGQLDPDQVAEVVRRETAELQRRERLYRADRPPLDLNGRTAVIVDDGLATGATARAAVAVARHMGAKRVVVTVPVGSIDAYEALAAAADEVICLQKPPDFAAVGAYYEDFHEVSDEEVGAMLTAKA</sequence>
<dbReference type="SUPFAM" id="SSF53271">
    <property type="entry name" value="PRTase-like"/>
    <property type="match status" value="1"/>
</dbReference>
<gene>
    <name evidence="2" type="ORF">ACFQ4H_21370</name>
</gene>
<dbReference type="InterPro" id="IPR029057">
    <property type="entry name" value="PRTase-like"/>
</dbReference>
<evidence type="ECO:0000313" key="2">
    <source>
        <dbReference type="EMBL" id="MFD1323640.1"/>
    </source>
</evidence>
<feature type="domain" description="Phosphoribosyltransferase" evidence="1">
    <location>
        <begin position="8"/>
        <end position="186"/>
    </location>
</feature>
<organism evidence="2 3">
    <name type="scientific">Micromonospora sonneratiae</name>
    <dbReference type="NCBI Taxonomy" id="1184706"/>
    <lineage>
        <taxon>Bacteria</taxon>
        <taxon>Bacillati</taxon>
        <taxon>Actinomycetota</taxon>
        <taxon>Actinomycetes</taxon>
        <taxon>Micromonosporales</taxon>
        <taxon>Micromonosporaceae</taxon>
        <taxon>Micromonospora</taxon>
    </lineage>
</organism>
<dbReference type="GO" id="GO:0016757">
    <property type="term" value="F:glycosyltransferase activity"/>
    <property type="evidence" value="ECO:0007669"/>
    <property type="project" value="UniProtKB-KW"/>
</dbReference>
<keyword evidence="2" id="KW-0328">Glycosyltransferase</keyword>